<keyword evidence="2 7" id="KW-0813">Transport</keyword>
<comment type="subcellular location">
    <subcellularLocation>
        <location evidence="1 7">Cell outer membrane</location>
        <topology evidence="1 7">Multi-pass membrane protein</topology>
    </subcellularLocation>
</comment>
<keyword evidence="3 7" id="KW-1134">Transmembrane beta strand</keyword>
<dbReference type="Proteomes" id="UP001597557">
    <property type="component" value="Unassembled WGS sequence"/>
</dbReference>
<dbReference type="Gene3D" id="2.60.40.1120">
    <property type="entry name" value="Carboxypeptidase-like, regulatory domain"/>
    <property type="match status" value="1"/>
</dbReference>
<dbReference type="EMBL" id="JBHUPD010000003">
    <property type="protein sequence ID" value="MFD2874224.1"/>
    <property type="molecule type" value="Genomic_DNA"/>
</dbReference>
<feature type="signal peptide" evidence="8">
    <location>
        <begin position="1"/>
        <end position="17"/>
    </location>
</feature>
<dbReference type="Pfam" id="PF13620">
    <property type="entry name" value="CarboxypepD_reg"/>
    <property type="match status" value="1"/>
</dbReference>
<dbReference type="InterPro" id="IPR036942">
    <property type="entry name" value="Beta-barrel_TonB_sf"/>
</dbReference>
<accession>A0ABW5YG54</accession>
<keyword evidence="8" id="KW-0732">Signal</keyword>
<evidence type="ECO:0000256" key="2">
    <source>
        <dbReference type="ARBA" id="ARBA00022448"/>
    </source>
</evidence>
<evidence type="ECO:0000256" key="6">
    <source>
        <dbReference type="ARBA" id="ARBA00023237"/>
    </source>
</evidence>
<dbReference type="InterPro" id="IPR008969">
    <property type="entry name" value="CarboxyPept-like_regulatory"/>
</dbReference>
<evidence type="ECO:0000256" key="8">
    <source>
        <dbReference type="SAM" id="SignalP"/>
    </source>
</evidence>
<comment type="caution">
    <text evidence="11">The sequence shown here is derived from an EMBL/GenBank/DDBJ whole genome shotgun (WGS) entry which is preliminary data.</text>
</comment>
<evidence type="ECO:0000256" key="3">
    <source>
        <dbReference type="ARBA" id="ARBA00022452"/>
    </source>
</evidence>
<dbReference type="InterPro" id="IPR023996">
    <property type="entry name" value="TonB-dep_OMP_SusC/RagA"/>
</dbReference>
<evidence type="ECO:0000313" key="12">
    <source>
        <dbReference type="Proteomes" id="UP001597557"/>
    </source>
</evidence>
<keyword evidence="12" id="KW-1185">Reference proteome</keyword>
<gene>
    <name evidence="11" type="ORF">ACFS5N_17210</name>
</gene>
<dbReference type="Gene3D" id="2.40.170.20">
    <property type="entry name" value="TonB-dependent receptor, beta-barrel domain"/>
    <property type="match status" value="1"/>
</dbReference>
<evidence type="ECO:0000256" key="1">
    <source>
        <dbReference type="ARBA" id="ARBA00004571"/>
    </source>
</evidence>
<feature type="chain" id="PRO_5046637367" evidence="8">
    <location>
        <begin position="18"/>
        <end position="1131"/>
    </location>
</feature>
<dbReference type="InterPro" id="IPR023997">
    <property type="entry name" value="TonB-dep_OMP_SusC/RagA_CS"/>
</dbReference>
<comment type="similarity">
    <text evidence="7">Belongs to the TonB-dependent receptor family.</text>
</comment>
<name>A0ABW5YG54_9SPHI</name>
<reference evidence="12" key="1">
    <citation type="journal article" date="2019" name="Int. J. Syst. Evol. Microbiol.">
        <title>The Global Catalogue of Microorganisms (GCM) 10K type strain sequencing project: providing services to taxonomists for standard genome sequencing and annotation.</title>
        <authorList>
            <consortium name="The Broad Institute Genomics Platform"/>
            <consortium name="The Broad Institute Genome Sequencing Center for Infectious Disease"/>
            <person name="Wu L."/>
            <person name="Ma J."/>
        </authorList>
    </citation>
    <scope>NUCLEOTIDE SEQUENCE [LARGE SCALE GENOMIC DNA]</scope>
    <source>
        <strain evidence="12">KCTC 22437</strain>
    </source>
</reference>
<evidence type="ECO:0000313" key="11">
    <source>
        <dbReference type="EMBL" id="MFD2874224.1"/>
    </source>
</evidence>
<dbReference type="InterPro" id="IPR011662">
    <property type="entry name" value="Secretin/TonB_short_N"/>
</dbReference>
<keyword evidence="4 7" id="KW-0812">Transmembrane</keyword>
<evidence type="ECO:0000259" key="9">
    <source>
        <dbReference type="Pfam" id="PF07660"/>
    </source>
</evidence>
<dbReference type="Gene3D" id="2.170.130.10">
    <property type="entry name" value="TonB-dependent receptor, plug domain"/>
    <property type="match status" value="1"/>
</dbReference>
<evidence type="ECO:0000256" key="4">
    <source>
        <dbReference type="ARBA" id="ARBA00022692"/>
    </source>
</evidence>
<feature type="domain" description="Secretin/TonB short N-terminal" evidence="9">
    <location>
        <begin position="46"/>
        <end position="97"/>
    </location>
</feature>
<dbReference type="Gene3D" id="3.55.50.30">
    <property type="match status" value="1"/>
</dbReference>
<evidence type="ECO:0000259" key="10">
    <source>
        <dbReference type="Pfam" id="PF07715"/>
    </source>
</evidence>
<evidence type="ECO:0000256" key="7">
    <source>
        <dbReference type="PROSITE-ProRule" id="PRU01360"/>
    </source>
</evidence>
<dbReference type="PROSITE" id="PS52016">
    <property type="entry name" value="TONB_DEPENDENT_REC_3"/>
    <property type="match status" value="1"/>
</dbReference>
<dbReference type="RefSeq" id="WP_377188470.1">
    <property type="nucleotide sequence ID" value="NZ_JBHUPD010000003.1"/>
</dbReference>
<dbReference type="InterPro" id="IPR039426">
    <property type="entry name" value="TonB-dep_rcpt-like"/>
</dbReference>
<sequence length="1131" mass="124636">MKLTTLLLIISFLEVSASSFGQRFTYKANNLSITKVFYEIRKQTGYDVLVETDQFKTSKSIDVNFNNTKLEDVLAKLTEGTDLTFTIEDKTIVIKPKDVSFLQKLKDKVNSIIQLNKDIRGRVSDTSGTLLTGASVTLKNENFARTVLSDNNGIFEIPAVPDGDYTLTVTYVGYEKYEIKIASSSVAATLSVVLSKASSALDQVQVIAYGRNTKRFSVGAVATITSEIIEKQPVTNPLLTLQGQVPGLIVTPTGGAPGSAVKLQIRGQNSLRPTSSVYAPQPYDQPLYIVDGVPFAPQSKTLGNLLTYSISANSQSVLPDNGISPFELINPQDIESISVLKDADATSIYGSQGVNGVIIITTKKGAAGKALLNVNVNSGFSAPTRQLQMMNTQQYLAMRREALAIDKVTLTSANANTYPDLQIFDQTRSVDWYKQFFDRTPFNTNIHASFSGGQNNSTYIFSGGYNKTTYNFPGDYADNRITFHGNYTYRSIDNRFTVQFGTDYAYDKNFASSAPSVAAAMSLAPNFPEMIDAQGNLIWSYKTYKLGSLNQYSKLLQPANIQSYDLNNTVRLSYEVIPNLLVSANMGYSRVDSKNYTATPKSVLDPFNTNLQSSATFINNVYQTLNIEPQLNYQHQLGQGVLSVLLGGTYKKQFSDYNYLRGANYPNDDLLGSVNGATTITGQNSNTIYKYAAAYARINYIYDQKYILNLTGRRDGSSNFGPDRQFGNFGSVGLGWIFSEESGFKNALPFVSFGKLSSNYGTNGTDGVAPYSYQAFYTVAYTTQYGPYQGARAFMPANLYNPNYSWSTKKSLNATLDLGFFKDKLLLNVTAYQSRTSNELINYALPSQTGFSAVLDNFPATLQNRGLEFTVTSNNIKDEDFKWTTTFNIAFNKNKLVSFPGLATSSYADVYVIGKSPNTVFAFNYKGVNPTTGLFEFYKTDGSITTNPTQTNATAGGDLKPLFDRDPKFSGGFGNTFTYKNFSLLLFFQFAKQTAYNYLAGIYSYGMPGRFNNLPTAVIGNYWQKAGDQRPMERLSGAYGDGASTIAANAFMQSSGAYSDDTYLRLKTVSLSYSLPKQWVRHIGAKNVNVYANAQNLLTFTNYKIGDPEQPGVLYTIPLQRNIVAGLSLTF</sequence>
<evidence type="ECO:0000256" key="5">
    <source>
        <dbReference type="ARBA" id="ARBA00023136"/>
    </source>
</evidence>
<keyword evidence="6 7" id="KW-0998">Cell outer membrane</keyword>
<protein>
    <submittedName>
        <fullName evidence="11">SusC/RagA family TonB-linked outer membrane protein</fullName>
    </submittedName>
</protein>
<dbReference type="Pfam" id="PF07715">
    <property type="entry name" value="Plug"/>
    <property type="match status" value="1"/>
</dbReference>
<dbReference type="InterPro" id="IPR012910">
    <property type="entry name" value="Plug_dom"/>
</dbReference>
<proteinExistence type="inferred from homology"/>
<dbReference type="InterPro" id="IPR037066">
    <property type="entry name" value="Plug_dom_sf"/>
</dbReference>
<dbReference type="SUPFAM" id="SSF56935">
    <property type="entry name" value="Porins"/>
    <property type="match status" value="1"/>
</dbReference>
<dbReference type="NCBIfam" id="TIGR04056">
    <property type="entry name" value="OMP_RagA_SusC"/>
    <property type="match status" value="1"/>
</dbReference>
<dbReference type="Pfam" id="PF07660">
    <property type="entry name" value="STN"/>
    <property type="match status" value="1"/>
</dbReference>
<keyword evidence="5 7" id="KW-0472">Membrane</keyword>
<dbReference type="NCBIfam" id="TIGR04057">
    <property type="entry name" value="SusC_RagA_signa"/>
    <property type="match status" value="1"/>
</dbReference>
<organism evidence="11 12">
    <name type="scientific">Mucilaginibacter ximonensis</name>
    <dbReference type="NCBI Taxonomy" id="538021"/>
    <lineage>
        <taxon>Bacteria</taxon>
        <taxon>Pseudomonadati</taxon>
        <taxon>Bacteroidota</taxon>
        <taxon>Sphingobacteriia</taxon>
        <taxon>Sphingobacteriales</taxon>
        <taxon>Sphingobacteriaceae</taxon>
        <taxon>Mucilaginibacter</taxon>
    </lineage>
</organism>
<dbReference type="SUPFAM" id="SSF49464">
    <property type="entry name" value="Carboxypeptidase regulatory domain-like"/>
    <property type="match status" value="1"/>
</dbReference>
<feature type="domain" description="TonB-dependent receptor plug" evidence="10">
    <location>
        <begin position="215"/>
        <end position="357"/>
    </location>
</feature>